<accession>A0A0L6UQK4</accession>
<keyword evidence="2" id="KW-1185">Reference proteome</keyword>
<reference evidence="1 2" key="1">
    <citation type="submission" date="2015-08" db="EMBL/GenBank/DDBJ databases">
        <title>Next Generation Sequencing and Analysis of the Genome of Puccinia sorghi L Schw, the Causal Agent of Maize Common Rust.</title>
        <authorList>
            <person name="Rochi L."/>
            <person name="Burguener G."/>
            <person name="Darino M."/>
            <person name="Turjanski A."/>
            <person name="Kreff E."/>
            <person name="Dieguez M.J."/>
            <person name="Sacco F."/>
        </authorList>
    </citation>
    <scope>NUCLEOTIDE SEQUENCE [LARGE SCALE GENOMIC DNA]</scope>
    <source>
        <strain evidence="1 2">RO10H11247</strain>
    </source>
</reference>
<dbReference type="AlphaFoldDB" id="A0A0L6UQK4"/>
<dbReference type="EMBL" id="LAVV01009712">
    <property type="protein sequence ID" value="KNZ50120.1"/>
    <property type="molecule type" value="Genomic_DNA"/>
</dbReference>
<gene>
    <name evidence="1" type="ORF">VP01_458g1</name>
</gene>
<proteinExistence type="predicted"/>
<comment type="caution">
    <text evidence="1">The sequence shown here is derived from an EMBL/GenBank/DDBJ whole genome shotgun (WGS) entry which is preliminary data.</text>
</comment>
<name>A0A0L6UQK4_9BASI</name>
<evidence type="ECO:0000313" key="1">
    <source>
        <dbReference type="EMBL" id="KNZ50120.1"/>
    </source>
</evidence>
<organism evidence="1 2">
    <name type="scientific">Puccinia sorghi</name>
    <dbReference type="NCBI Taxonomy" id="27349"/>
    <lineage>
        <taxon>Eukaryota</taxon>
        <taxon>Fungi</taxon>
        <taxon>Dikarya</taxon>
        <taxon>Basidiomycota</taxon>
        <taxon>Pucciniomycotina</taxon>
        <taxon>Pucciniomycetes</taxon>
        <taxon>Pucciniales</taxon>
        <taxon>Pucciniaceae</taxon>
        <taxon>Puccinia</taxon>
    </lineage>
</organism>
<protein>
    <submittedName>
        <fullName evidence="1">Uncharacterized protein</fullName>
    </submittedName>
</protein>
<evidence type="ECO:0000313" key="2">
    <source>
        <dbReference type="Proteomes" id="UP000037035"/>
    </source>
</evidence>
<sequence length="96" mass="11500">MKSTLESKVNHLWFPTHLPPREHLSFDAQSITRPQTARLQDSSHHTVPDQNKWFIRTRGERYHPHARSDVPYYMSYGPQVMNQLSSLEYKLFRIMF</sequence>
<dbReference type="STRING" id="27349.A0A0L6UQK4"/>
<dbReference type="Proteomes" id="UP000037035">
    <property type="component" value="Unassembled WGS sequence"/>
</dbReference>
<dbReference type="VEuPathDB" id="FungiDB:VP01_458g1"/>